<dbReference type="InterPro" id="IPR025161">
    <property type="entry name" value="IS402-like_dom"/>
</dbReference>
<dbReference type="EMBL" id="JAMZEE010000011">
    <property type="protein sequence ID" value="MCR6507832.1"/>
    <property type="molecule type" value="Genomic_DNA"/>
</dbReference>
<sequence length="100" mass="12440">MYQTDLTETDWQYITKVLNLQERKRKYDLRLIWNAIFYLVKTGCQWRMLPLDFPKWQLVYYYYRKWASQLDFDLLLEKLRGHVRVKRGQSMAFLLPLWSP</sequence>
<evidence type="ECO:0000313" key="2">
    <source>
        <dbReference type="EMBL" id="MCR6507832.1"/>
    </source>
</evidence>
<evidence type="ECO:0000259" key="1">
    <source>
        <dbReference type="Pfam" id="PF13340"/>
    </source>
</evidence>
<feature type="domain" description="Insertion element IS402-like" evidence="1">
    <location>
        <begin position="6"/>
        <end position="69"/>
    </location>
</feature>
<protein>
    <submittedName>
        <fullName evidence="2">Transposase</fullName>
    </submittedName>
</protein>
<dbReference type="PANTHER" id="PTHR30007:SF0">
    <property type="entry name" value="TRANSPOSASE"/>
    <property type="match status" value="1"/>
</dbReference>
<reference evidence="2" key="1">
    <citation type="journal article" date="2022" name="Arch. Microbiol.">
        <title>Bacteroides muris sp. nov. isolated from the cecum of wild-derived house mice.</title>
        <authorList>
            <person name="Fokt H."/>
            <person name="Unni R."/>
            <person name="Repnik U."/>
            <person name="Schmitz R.A."/>
            <person name="Bramkamp M."/>
            <person name="Baines J.F."/>
            <person name="Unterweger D."/>
        </authorList>
    </citation>
    <scope>NUCLEOTIDE SEQUENCE</scope>
    <source>
        <strain evidence="2">KH569_7</strain>
    </source>
</reference>
<accession>A0A9X2P072</accession>
<name>A0A9X2P072_9BACE</name>
<comment type="caution">
    <text evidence="2">The sequence shown here is derived from an EMBL/GenBank/DDBJ whole genome shotgun (WGS) entry which is preliminary data.</text>
</comment>
<reference evidence="2" key="2">
    <citation type="submission" date="2022-04" db="EMBL/GenBank/DDBJ databases">
        <authorList>
            <person name="Fokt H."/>
            <person name="Baines J."/>
        </authorList>
    </citation>
    <scope>NUCLEOTIDE SEQUENCE</scope>
    <source>
        <strain evidence="2">KH569_7</strain>
    </source>
</reference>
<proteinExistence type="predicted"/>
<dbReference type="PANTHER" id="PTHR30007">
    <property type="entry name" value="PHP DOMAIN PROTEIN"/>
    <property type="match status" value="1"/>
</dbReference>
<dbReference type="Pfam" id="PF13340">
    <property type="entry name" value="DUF4096"/>
    <property type="match status" value="1"/>
</dbReference>
<evidence type="ECO:0000313" key="3">
    <source>
        <dbReference type="Proteomes" id="UP001143810"/>
    </source>
</evidence>
<gene>
    <name evidence="2" type="ORF">M1B78_06500</name>
</gene>
<dbReference type="AlphaFoldDB" id="A0A9X2P072"/>
<dbReference type="Proteomes" id="UP001143810">
    <property type="component" value="Unassembled WGS sequence"/>
</dbReference>
<dbReference type="RefSeq" id="WP_246866960.1">
    <property type="nucleotide sequence ID" value="NZ_JAMZEE010000011.1"/>
</dbReference>
<organism evidence="2 3">
    <name type="scientific">Bacteroides muris</name>
    <name type="common">ex Fokt et al. 2023</name>
    <dbReference type="NCBI Taxonomy" id="2937417"/>
    <lineage>
        <taxon>Bacteria</taxon>
        <taxon>Pseudomonadati</taxon>
        <taxon>Bacteroidota</taxon>
        <taxon>Bacteroidia</taxon>
        <taxon>Bacteroidales</taxon>
        <taxon>Bacteroidaceae</taxon>
        <taxon>Bacteroides</taxon>
    </lineage>
</organism>